<accession>A0AAE0Y2N8</accession>
<name>A0AAE0Y2N8_9GAST</name>
<comment type="caution">
    <text evidence="2">The sequence shown here is derived from an EMBL/GenBank/DDBJ whole genome shotgun (WGS) entry which is preliminary data.</text>
</comment>
<evidence type="ECO:0000313" key="3">
    <source>
        <dbReference type="Proteomes" id="UP001283361"/>
    </source>
</evidence>
<proteinExistence type="predicted"/>
<protein>
    <submittedName>
        <fullName evidence="2">Uncharacterized protein</fullName>
    </submittedName>
</protein>
<keyword evidence="3" id="KW-1185">Reference proteome</keyword>
<gene>
    <name evidence="2" type="ORF">RRG08_022082</name>
</gene>
<feature type="region of interest" description="Disordered" evidence="1">
    <location>
        <begin position="1"/>
        <end position="81"/>
    </location>
</feature>
<reference evidence="2" key="1">
    <citation type="journal article" date="2023" name="G3 (Bethesda)">
        <title>A reference genome for the long-term kleptoplast-retaining sea slug Elysia crispata morphotype clarki.</title>
        <authorList>
            <person name="Eastman K.E."/>
            <person name="Pendleton A.L."/>
            <person name="Shaikh M.A."/>
            <person name="Suttiyut T."/>
            <person name="Ogas R."/>
            <person name="Tomko P."/>
            <person name="Gavelis G."/>
            <person name="Widhalm J.R."/>
            <person name="Wisecaver J.H."/>
        </authorList>
    </citation>
    <scope>NUCLEOTIDE SEQUENCE</scope>
    <source>
        <strain evidence="2">ECLA1</strain>
    </source>
</reference>
<feature type="compositionally biased region" description="Polar residues" evidence="1">
    <location>
        <begin position="17"/>
        <end position="31"/>
    </location>
</feature>
<evidence type="ECO:0000313" key="2">
    <source>
        <dbReference type="EMBL" id="KAK3729769.1"/>
    </source>
</evidence>
<sequence>MAINLNPLSTRGKPPSNAASRPEGNTGSNDSHNPRCCLDPIITVITRSSEERGRPDSDSDGVNRIIHSESNTRQQVPSACW</sequence>
<feature type="compositionally biased region" description="Basic and acidic residues" evidence="1">
    <location>
        <begin position="48"/>
        <end position="57"/>
    </location>
</feature>
<organism evidence="2 3">
    <name type="scientific">Elysia crispata</name>
    <name type="common">lettuce slug</name>
    <dbReference type="NCBI Taxonomy" id="231223"/>
    <lineage>
        <taxon>Eukaryota</taxon>
        <taxon>Metazoa</taxon>
        <taxon>Spiralia</taxon>
        <taxon>Lophotrochozoa</taxon>
        <taxon>Mollusca</taxon>
        <taxon>Gastropoda</taxon>
        <taxon>Heterobranchia</taxon>
        <taxon>Euthyneura</taxon>
        <taxon>Panpulmonata</taxon>
        <taxon>Sacoglossa</taxon>
        <taxon>Placobranchoidea</taxon>
        <taxon>Plakobranchidae</taxon>
        <taxon>Elysia</taxon>
    </lineage>
</organism>
<dbReference type="AlphaFoldDB" id="A0AAE0Y2N8"/>
<feature type="compositionally biased region" description="Polar residues" evidence="1">
    <location>
        <begin position="68"/>
        <end position="81"/>
    </location>
</feature>
<evidence type="ECO:0000256" key="1">
    <source>
        <dbReference type="SAM" id="MobiDB-lite"/>
    </source>
</evidence>
<dbReference type="Proteomes" id="UP001283361">
    <property type="component" value="Unassembled WGS sequence"/>
</dbReference>
<dbReference type="EMBL" id="JAWDGP010007114">
    <property type="protein sequence ID" value="KAK3729769.1"/>
    <property type="molecule type" value="Genomic_DNA"/>
</dbReference>